<dbReference type="InterPro" id="IPR056770">
    <property type="entry name" value="Piezo_THU9_anchor"/>
</dbReference>
<feature type="transmembrane region" description="Helical" evidence="6">
    <location>
        <begin position="55"/>
        <end position="78"/>
    </location>
</feature>
<feature type="transmembrane region" description="Helical" evidence="6">
    <location>
        <begin position="709"/>
        <end position="733"/>
    </location>
</feature>
<evidence type="ECO:0000313" key="12">
    <source>
        <dbReference type="Proteomes" id="UP001497444"/>
    </source>
</evidence>
<organism evidence="11 12">
    <name type="scientific">Sphagnum jensenii</name>
    <dbReference type="NCBI Taxonomy" id="128206"/>
    <lineage>
        <taxon>Eukaryota</taxon>
        <taxon>Viridiplantae</taxon>
        <taxon>Streptophyta</taxon>
        <taxon>Embryophyta</taxon>
        <taxon>Bryophyta</taxon>
        <taxon>Sphagnophytina</taxon>
        <taxon>Sphagnopsida</taxon>
        <taxon>Sphagnales</taxon>
        <taxon>Sphagnaceae</taxon>
        <taxon>Sphagnum</taxon>
    </lineage>
</organism>
<sequence>MRALRIGVLTPLLLLCAAFGSWSLVSLCFLIAFFIFQYKCQRQGIYHRHRPWKGLIFLAGTVLITEGAVGLTCAVLKLDKHILENQWMKILGFSRLDPWELDLRAIFSLLPQLGVLLTALYASHQGQYISLYNCQHSLYGTYILSFVLAFYFGWCIPNRFVLPVVQLMAGVSRPSWVALPYFVCSCASLFHWSVTSNYIGLSWMWKPLLFYTGAHISVLYIYQMPFLLHSNVVDAVEYIGLFKVGVPYFPWTEAIQAVSLIALYILVLFLNLDLFHSFYFICISFMLFILVRVAVNNASVYRASRKLALEQKWMVAFQHATINFFTYGFPICMVGLICWSFMHVSLCAFGLLAYVGYVLIAPPSVITLLHLNPVLLGFILIWALSIYVFNAAFVLIMDKFDIGLDIWHTIGLWHYSTPGLFIFALFALGVLVATEIVVSNSIFKSLSEVGSPSTRGNQREEDGENKKVLVLAVIAWCVQRCSHIVSLLLIFIVGMKAGVLYAVYMGLFIVYLVSSSMAKRTRCLLILLCELHFAVLYLLQLDYISSAIAKHEASLKPILFVLGLWEGSKLQDFLKIGALLLFSAVQNHGLKVLSVLSAMVQQSPQVPLGWGILRRGNGGSILMSIYATEGLDHSEQESNTQPNWVTSSLAAFAENIQLVYRMFGTYIAFGTVLLVIYGVDQSYVSIGYLSLLLFWIVGRQLVGKSEMYLWLPLMISAGAVLIGRYILSAFPVIQSKVDAWIPLDQGFGFRPEASMFQNLWDCLAILIVMQLFRVERAQKEFMMEDYEPAGDYINPNLGYVGFIKRFLILHSGKVLAISVFYAAITPVSAVGLLYLVMLVASCCMPKEWRLPGQLYVLYTALLMASEYVFQMWGRQEQMLVGQTHGEFMFWLGLRFYGGDFWSNEAGMRSKSVVLIACILHCTTLGWLDLLPASLRIDEQYEEPCLLFLPYPRHSHHFVHMPMNPDSSVSTPDSSSLGTKVHFVQQNSKSLCSRDHIVNSTSTPILPSETRVPSSEDIMVLQEDLASRTDPGAAQPVDPCMPLHAAAEVGSSSQSSRRLWGSGSESHWWRKKAVLLSKQDRYEAQLCTLRFFVKHMIENFGQLYGLELSMLVLLVGSFVLLNVMSLLYVFILALCICLSRRILRMLWPFFVVLFALLMVMEYVVLCKMPPAWAVSDPLLEQGYRVQCQQCWNNYSGHISYCWWCWLGMAVDDRQMLVVHFVVFMVACVQLRANMSAGGSDTRSINTRMNLSSYRLAWKEISYETTAQWTWLDHIRFFAYRNLLHVVLLLIFVTGTLQYDMLHLGYLAFSLIFFRMRDTIMERRNSIFRFLRLYNFILIVASLAYQAPCFRYSVGQACTFPSGLYNILGFYKYDYGLHITERSALVDITIFCLVGLQSHIFQSREFEQVLQYLEAQQVEARAHAQEDKAAWKKQQLRHIREMEEHKQQRRQQVEKMKSDMLHMQLRLEALNSIGPMIEAEDRHGPIYPSASPFSCPETERPNFSGDSPRSVERIASEIAAARKPDGRVMRGLSFETHSAVTLAPISSHPYAGHSDASDEEYNLLQRRKKVHHPHGSLKEGLMAGVQFVESGVTQVQSLGEKALSNLVEFLSDQEGDGTEASSIEEEELHREKERNWEEENMGYRLPPRVIVGDNWYYSGMNKVWSQMCMVCYYAWCKMRGNTNVVCYFFFLVVYVWNFSLLTLAFPAVLFIYALIVNPGPSQHFWLVMLIYTELNILLQYCYQIYLRHCDPSDLAPWMRKLGIPGSLMDRSFVISVLPLFLVYLATLVQSSIKACDGEWMLVSESSSFASGRRMLDPEKQNEAQQRLSLLQRLWKCVTWVSEFFLRLNRGLLRYWHALTHGSESPPHFVQLSMDVGVWPDAGIQPERIESGCNRLLAASRFSTDDCAVPTRKDLCSRVQVESIETSPDKQGTALAVLEVIYAAPLHKSSVTVNYASMSPAADVAAELQKAKEEGYVEATGFPYPIISVIPGGKCEVDLYAYIFGTDLVTFLFVALFYQSFAKHSSGLLDVTQVEDQFPKDFIFVLMTLFFMIIIDRVLYLSSFATGKLVSYFLSLSFYTAYVTQVIWGMESIVDPTKSKIYFFQLLLLRIFYLMKGLSLALQASQIKYGLPHKSALYGQFLARQVNTFSWIAFRLYRALPFLLELRCVLDWACTTTALTMYDWLKLEDIYGSLFLVACDIKLVRERHRLGQKQGISVKFCSGVLLFSVLIIVIWAPMLIYSSGNPTNMANPVNDVRAGIQVKTGGGKFTLYETGLCHIHDLDTYPLNRSKSLSSYAIRDVQMICCEPDAATLWLIPPRTLQSLIHSIDIDDFSFISWWEFTRERPKGKEVTRWMNSVVNAENSVIGSQLKAVLNGTSDYVNIPDLYPEFFRVPGSGEVHSLEDEPEHIISGKLMLNKDGNQAWWSFLRDGASKGDGCNSVLGPMAVTVSEEVPPKGLIGETLSKFSIWSLYITFVLAVGRFIRLQCSDIRMRIPYENFPTCDRLIAICEDIYAARAEGELELEEGLFWTLIKIYRAPYMLMEYTKVE</sequence>
<dbReference type="InterPro" id="IPR057611">
    <property type="entry name" value="PIEZO_dom"/>
</dbReference>
<feature type="transmembrane region" description="Helical" evidence="6">
    <location>
        <begin position="375"/>
        <end position="397"/>
    </location>
</feature>
<feature type="transmembrane region" description="Helical" evidence="6">
    <location>
        <begin position="1144"/>
        <end position="1164"/>
    </location>
</feature>
<keyword evidence="3 6" id="KW-0812">Transmembrane</keyword>
<feature type="transmembrane region" description="Helical" evidence="6">
    <location>
        <begin position="1996"/>
        <end position="2018"/>
    </location>
</feature>
<protein>
    <recommendedName>
        <fullName evidence="13">Piezo-type mechanosensitive ion channel component</fullName>
    </recommendedName>
</protein>
<feature type="transmembrane region" description="Helical" evidence="6">
    <location>
        <begin position="248"/>
        <end position="270"/>
    </location>
</feature>
<dbReference type="InterPro" id="IPR031334">
    <property type="entry name" value="Piezo_cap_dom"/>
</dbReference>
<evidence type="ECO:0000259" key="7">
    <source>
        <dbReference type="Pfam" id="PF12166"/>
    </source>
</evidence>
<feature type="transmembrane region" description="Helical" evidence="6">
    <location>
        <begin position="1109"/>
        <end position="1137"/>
    </location>
</feature>
<feature type="transmembrane region" description="Helical" evidence="6">
    <location>
        <begin position="12"/>
        <end position="35"/>
    </location>
</feature>
<feature type="transmembrane region" description="Helical" evidence="6">
    <location>
        <begin position="277"/>
        <end position="295"/>
    </location>
</feature>
<keyword evidence="12" id="KW-1185">Reference proteome</keyword>
<feature type="transmembrane region" description="Helical" evidence="6">
    <location>
        <begin position="683"/>
        <end position="702"/>
    </location>
</feature>
<dbReference type="PANTHER" id="PTHR13167">
    <property type="entry name" value="PIEZO-TYPE MECHANOSENSITIVE ION CHANNEL COMPONENT"/>
    <property type="match status" value="1"/>
</dbReference>
<dbReference type="InterPro" id="IPR027272">
    <property type="entry name" value="Piezo"/>
</dbReference>
<name>A0ABP0WKN9_9BRYO</name>
<evidence type="ECO:0000259" key="8">
    <source>
        <dbReference type="Pfam" id="PF23188"/>
    </source>
</evidence>
<dbReference type="Pfam" id="PF23188">
    <property type="entry name" value="THU_Piezo1"/>
    <property type="match status" value="1"/>
</dbReference>
<feature type="domain" description="Piezo non-specific cation channel cap" evidence="7">
    <location>
        <begin position="2286"/>
        <end position="2543"/>
    </location>
</feature>
<feature type="transmembrane region" description="Helical" evidence="6">
    <location>
        <begin position="2066"/>
        <end position="2086"/>
    </location>
</feature>
<evidence type="ECO:0000259" key="9">
    <source>
        <dbReference type="Pfam" id="PF24874"/>
    </source>
</evidence>
<evidence type="ECO:0000256" key="1">
    <source>
        <dbReference type="ARBA" id="ARBA00004141"/>
    </source>
</evidence>
<dbReference type="InterPro" id="IPR056768">
    <property type="entry name" value="THU_Piezo"/>
</dbReference>
<feature type="transmembrane region" description="Helical" evidence="6">
    <location>
        <begin position="2213"/>
        <end position="2238"/>
    </location>
</feature>
<comment type="similarity">
    <text evidence="2">Belongs to the PIEZO (TC 1.A.75) family.</text>
</comment>
<feature type="transmembrane region" description="Helical" evidence="6">
    <location>
        <begin position="208"/>
        <end position="228"/>
    </location>
</feature>
<evidence type="ECO:0000313" key="11">
    <source>
        <dbReference type="EMBL" id="CAK9267442.1"/>
    </source>
</evidence>
<feature type="transmembrane region" description="Helical" evidence="6">
    <location>
        <begin position="2098"/>
        <end position="2121"/>
    </location>
</feature>
<comment type="subcellular location">
    <subcellularLocation>
        <location evidence="1">Membrane</location>
        <topology evidence="1">Multi-pass membrane protein</topology>
    </subcellularLocation>
</comment>
<feature type="domain" description="Piezo THU9 and anchor" evidence="9">
    <location>
        <begin position="1994"/>
        <end position="2239"/>
    </location>
</feature>
<feature type="transmembrane region" description="Helical" evidence="6">
    <location>
        <begin position="499"/>
        <end position="518"/>
    </location>
</feature>
<feature type="transmembrane region" description="Helical" evidence="6">
    <location>
        <begin position="315"/>
        <end position="339"/>
    </location>
</feature>
<evidence type="ECO:0000256" key="4">
    <source>
        <dbReference type="ARBA" id="ARBA00022989"/>
    </source>
</evidence>
<reference evidence="11" key="1">
    <citation type="submission" date="2024-02" db="EMBL/GenBank/DDBJ databases">
        <authorList>
            <consortium name="ELIXIR-Norway"/>
            <consortium name="Elixir Norway"/>
        </authorList>
    </citation>
    <scope>NUCLEOTIDE SEQUENCE</scope>
</reference>
<keyword evidence="4 6" id="KW-1133">Transmembrane helix</keyword>
<dbReference type="Pfam" id="PF25288">
    <property type="entry name" value="PIEZO"/>
    <property type="match status" value="1"/>
</dbReference>
<feature type="transmembrane region" description="Helical" evidence="6">
    <location>
        <begin position="2039"/>
        <end position="2060"/>
    </location>
</feature>
<feature type="domain" description="Piezo-type mechanosensitive ion channel homolog" evidence="10">
    <location>
        <begin position="470"/>
        <end position="598"/>
    </location>
</feature>
<dbReference type="Proteomes" id="UP001497444">
    <property type="component" value="Chromosome 19"/>
</dbReference>
<feature type="transmembrane region" description="Helical" evidence="6">
    <location>
        <begin position="1685"/>
        <end position="1710"/>
    </location>
</feature>
<keyword evidence="5 6" id="KW-0472">Membrane</keyword>
<feature type="domain" description="Piezo transmembrane helical unit" evidence="8">
    <location>
        <begin position="1679"/>
        <end position="1750"/>
    </location>
</feature>
<feature type="transmembrane region" description="Helical" evidence="6">
    <location>
        <begin position="1722"/>
        <end position="1744"/>
    </location>
</feature>
<feature type="transmembrane region" description="Helical" evidence="6">
    <location>
        <begin position="174"/>
        <end position="196"/>
    </location>
</feature>
<feature type="transmembrane region" description="Helical" evidence="6">
    <location>
        <begin position="1328"/>
        <end position="1346"/>
    </location>
</feature>
<accession>A0ABP0WKN9</accession>
<feature type="transmembrane region" description="Helical" evidence="6">
    <location>
        <begin position="2463"/>
        <end position="2480"/>
    </location>
</feature>
<feature type="transmembrane region" description="Helical" evidence="6">
    <location>
        <begin position="136"/>
        <end position="154"/>
    </location>
</feature>
<dbReference type="Pfam" id="PF12166">
    <property type="entry name" value="Piezo_cap"/>
    <property type="match status" value="1"/>
</dbReference>
<feature type="transmembrane region" description="Helical" evidence="6">
    <location>
        <begin position="1765"/>
        <end position="1783"/>
    </location>
</feature>
<feature type="transmembrane region" description="Helical" evidence="6">
    <location>
        <begin position="418"/>
        <end position="443"/>
    </location>
</feature>
<feature type="transmembrane region" description="Helical" evidence="6">
    <location>
        <begin position="524"/>
        <end position="544"/>
    </location>
</feature>
<evidence type="ECO:0000256" key="6">
    <source>
        <dbReference type="SAM" id="Phobius"/>
    </source>
</evidence>
<evidence type="ECO:0000256" key="3">
    <source>
        <dbReference type="ARBA" id="ARBA00022692"/>
    </source>
</evidence>
<dbReference type="Pfam" id="PF24874">
    <property type="entry name" value="Piezo_THU9_anchor"/>
    <property type="match status" value="1"/>
</dbReference>
<evidence type="ECO:0000256" key="5">
    <source>
        <dbReference type="ARBA" id="ARBA00023136"/>
    </source>
</evidence>
<evidence type="ECO:0000259" key="10">
    <source>
        <dbReference type="Pfam" id="PF25288"/>
    </source>
</evidence>
<gene>
    <name evidence="11" type="ORF">CSSPJE1EN1_LOCUS12920</name>
</gene>
<evidence type="ECO:0000256" key="2">
    <source>
        <dbReference type="ARBA" id="ARBA00007821"/>
    </source>
</evidence>
<feature type="transmembrane region" description="Helical" evidence="6">
    <location>
        <begin position="346"/>
        <end position="369"/>
    </location>
</feature>
<evidence type="ECO:0008006" key="13">
    <source>
        <dbReference type="Google" id="ProtNLM"/>
    </source>
</evidence>
<feature type="transmembrane region" description="Helical" evidence="6">
    <location>
        <begin position="814"/>
        <end position="840"/>
    </location>
</feature>
<proteinExistence type="inferred from homology"/>
<dbReference type="EMBL" id="OZ020114">
    <property type="protein sequence ID" value="CAK9267442.1"/>
    <property type="molecule type" value="Genomic_DNA"/>
</dbReference>
<feature type="transmembrane region" description="Helical" evidence="6">
    <location>
        <begin position="658"/>
        <end position="677"/>
    </location>
</feature>
<dbReference type="PANTHER" id="PTHR13167:SF25">
    <property type="entry name" value="PIEZO-TYPE MECHANOSENSITIVE ION CHANNEL COMPONENT"/>
    <property type="match status" value="1"/>
</dbReference>